<gene>
    <name evidence="2" type="ORF">CLV79_12416</name>
    <name evidence="3" type="ORF">LOS8367_03644</name>
</gene>
<evidence type="ECO:0000313" key="4">
    <source>
        <dbReference type="Proteomes" id="UP000193495"/>
    </source>
</evidence>
<accession>A0A1X7A8W2</accession>
<reference evidence="3 4" key="1">
    <citation type="submission" date="2017-03" db="EMBL/GenBank/DDBJ databases">
        <authorList>
            <person name="Afonso C.L."/>
            <person name="Miller P.J."/>
            <person name="Scott M.A."/>
            <person name="Spackman E."/>
            <person name="Goraichik I."/>
            <person name="Dimitrov K.M."/>
            <person name="Suarez D.L."/>
            <person name="Swayne D.E."/>
        </authorList>
    </citation>
    <scope>NUCLEOTIDE SEQUENCE [LARGE SCALE GENOMIC DNA]</scope>
    <source>
        <strain evidence="3 4">CECT 8367</strain>
    </source>
</reference>
<keyword evidence="5" id="KW-1185">Reference proteome</keyword>
<organism evidence="3 4">
    <name type="scientific">Limimaricola soesokkakensis</name>
    <dbReference type="NCBI Taxonomy" id="1343159"/>
    <lineage>
        <taxon>Bacteria</taxon>
        <taxon>Pseudomonadati</taxon>
        <taxon>Pseudomonadota</taxon>
        <taxon>Alphaproteobacteria</taxon>
        <taxon>Rhodobacterales</taxon>
        <taxon>Paracoccaceae</taxon>
        <taxon>Limimaricola</taxon>
    </lineage>
</organism>
<reference evidence="2 5" key="2">
    <citation type="submission" date="2018-03" db="EMBL/GenBank/DDBJ databases">
        <title>Genomic Encyclopedia of Archaeal and Bacterial Type Strains, Phase II (KMG-II): from individual species to whole genera.</title>
        <authorList>
            <person name="Goeker M."/>
        </authorList>
    </citation>
    <scope>NUCLEOTIDE SEQUENCE [LARGE SCALE GENOMIC DNA]</scope>
    <source>
        <strain evidence="2 5">DSM 29956</strain>
    </source>
</reference>
<evidence type="ECO:0000313" key="3">
    <source>
        <dbReference type="EMBL" id="SLN71811.1"/>
    </source>
</evidence>
<name>A0A1X7A8W2_9RHOB</name>
<dbReference type="OrthoDB" id="9971851at2"/>
<dbReference type="Proteomes" id="UP000240624">
    <property type="component" value="Unassembled WGS sequence"/>
</dbReference>
<evidence type="ECO:0000313" key="2">
    <source>
        <dbReference type="EMBL" id="PSK80342.1"/>
    </source>
</evidence>
<dbReference type="EMBL" id="PYGB01000024">
    <property type="protein sequence ID" value="PSK80342.1"/>
    <property type="molecule type" value="Genomic_DNA"/>
</dbReference>
<evidence type="ECO:0000256" key="1">
    <source>
        <dbReference type="SAM" id="SignalP"/>
    </source>
</evidence>
<dbReference type="EMBL" id="FWFY01000022">
    <property type="protein sequence ID" value="SLN71811.1"/>
    <property type="molecule type" value="Genomic_DNA"/>
</dbReference>
<evidence type="ECO:0000313" key="5">
    <source>
        <dbReference type="Proteomes" id="UP000240624"/>
    </source>
</evidence>
<protein>
    <submittedName>
        <fullName evidence="3">Uncharacterized protein</fullName>
    </submittedName>
</protein>
<feature type="signal peptide" evidence="1">
    <location>
        <begin position="1"/>
        <end position="17"/>
    </location>
</feature>
<dbReference type="RefSeq" id="WP_085897935.1">
    <property type="nucleotide sequence ID" value="NZ_FWFY01000022.1"/>
</dbReference>
<dbReference type="AlphaFoldDB" id="A0A1X7A8W2"/>
<keyword evidence="1" id="KW-0732">Signal</keyword>
<feature type="chain" id="PRO_5044568375" evidence="1">
    <location>
        <begin position="18"/>
        <end position="73"/>
    </location>
</feature>
<dbReference type="Proteomes" id="UP000193495">
    <property type="component" value="Unassembled WGS sequence"/>
</dbReference>
<proteinExistence type="predicted"/>
<sequence length="73" mass="7487">MIRLALIAALLAGPAIAAGSAEPEEETPADAATGLVPTPYPLEPPEQVNAFPPEILARMREALVALEAARGGQ</sequence>